<feature type="transmembrane region" description="Helical" evidence="1">
    <location>
        <begin position="81"/>
        <end position="99"/>
    </location>
</feature>
<keyword evidence="1" id="KW-0472">Membrane</keyword>
<name>A0A2T0LPY9_9PSEU</name>
<accession>A0A2T0LPY9</accession>
<proteinExistence type="predicted"/>
<reference evidence="2 3" key="1">
    <citation type="submission" date="2018-03" db="EMBL/GenBank/DDBJ databases">
        <title>Genomic Encyclopedia of Type Strains, Phase III (KMG-III): the genomes of soil and plant-associated and newly described type strains.</title>
        <authorList>
            <person name="Whitman W."/>
        </authorList>
    </citation>
    <scope>NUCLEOTIDE SEQUENCE [LARGE SCALE GENOMIC DNA]</scope>
    <source>
        <strain evidence="2 3">CGMCC 4.7125</strain>
    </source>
</reference>
<evidence type="ECO:0000256" key="1">
    <source>
        <dbReference type="SAM" id="Phobius"/>
    </source>
</evidence>
<gene>
    <name evidence="2" type="ORF">B0I33_10954</name>
</gene>
<evidence type="ECO:0000313" key="3">
    <source>
        <dbReference type="Proteomes" id="UP000238362"/>
    </source>
</evidence>
<dbReference type="EMBL" id="PVNH01000009">
    <property type="protein sequence ID" value="PRX45391.1"/>
    <property type="molecule type" value="Genomic_DNA"/>
</dbReference>
<feature type="transmembrane region" description="Helical" evidence="1">
    <location>
        <begin position="105"/>
        <end position="127"/>
    </location>
</feature>
<dbReference type="AlphaFoldDB" id="A0A2T0LPY9"/>
<feature type="transmembrane region" description="Helical" evidence="1">
    <location>
        <begin position="21"/>
        <end position="41"/>
    </location>
</feature>
<dbReference type="OrthoDB" id="3823611at2"/>
<sequence length="145" mass="15025">MTTTIESVRTGPRRTLGALRATVALSTVGVLAQPVLAGGYLSGEFDFLGYHAANASAIMALLLAQVIVAVCYAVAGRGSALPLVLSGVLFAAATVQTGMGYSRQLAVHIPLGVLLVLLALGLCGWVFRGAARLSRTDLKARREDT</sequence>
<keyword evidence="1" id="KW-0812">Transmembrane</keyword>
<feature type="transmembrane region" description="Helical" evidence="1">
    <location>
        <begin position="53"/>
        <end position="74"/>
    </location>
</feature>
<protein>
    <submittedName>
        <fullName evidence="2">Uncharacterized protein</fullName>
    </submittedName>
</protein>
<dbReference type="RefSeq" id="WP_106180608.1">
    <property type="nucleotide sequence ID" value="NZ_PVNH01000009.1"/>
</dbReference>
<keyword evidence="3" id="KW-1185">Reference proteome</keyword>
<organism evidence="2 3">
    <name type="scientific">Prauserella shujinwangii</name>
    <dbReference type="NCBI Taxonomy" id="1453103"/>
    <lineage>
        <taxon>Bacteria</taxon>
        <taxon>Bacillati</taxon>
        <taxon>Actinomycetota</taxon>
        <taxon>Actinomycetes</taxon>
        <taxon>Pseudonocardiales</taxon>
        <taxon>Pseudonocardiaceae</taxon>
        <taxon>Prauserella</taxon>
    </lineage>
</organism>
<comment type="caution">
    <text evidence="2">The sequence shown here is derived from an EMBL/GenBank/DDBJ whole genome shotgun (WGS) entry which is preliminary data.</text>
</comment>
<dbReference type="Proteomes" id="UP000238362">
    <property type="component" value="Unassembled WGS sequence"/>
</dbReference>
<keyword evidence="1" id="KW-1133">Transmembrane helix</keyword>
<evidence type="ECO:0000313" key="2">
    <source>
        <dbReference type="EMBL" id="PRX45391.1"/>
    </source>
</evidence>